<dbReference type="GO" id="GO:0019343">
    <property type="term" value="P:cysteine biosynthetic process via cystathionine"/>
    <property type="evidence" value="ECO:0007669"/>
    <property type="project" value="TreeGrafter"/>
</dbReference>
<proteinExistence type="inferred from homology"/>
<dbReference type="GO" id="GO:0005737">
    <property type="term" value="C:cytoplasm"/>
    <property type="evidence" value="ECO:0007669"/>
    <property type="project" value="TreeGrafter"/>
</dbReference>
<evidence type="ECO:0000256" key="19">
    <source>
        <dbReference type="ARBA" id="ARBA00047860"/>
    </source>
</evidence>
<dbReference type="InterPro" id="IPR015424">
    <property type="entry name" value="PyrdxlP-dep_Trfase"/>
</dbReference>
<name>A0A9W4KQP4_9EURO</name>
<evidence type="ECO:0000256" key="8">
    <source>
        <dbReference type="ARBA" id="ARBA00012847"/>
    </source>
</evidence>
<sequence length="861" mass="94262">MVKPIILLRAETKPLEHRSALTPSSIKALISAGYTVKCERCDKRCFRNEEMEVAGAILVPTNFWVEAPLDHIIVGLKELMPSDNFALEHVHLHFAHVFKEQQDWTKVLLRFARGGGSLLDIEFLKDHVVRDRLLAPTSFYAGFCGAILAIQAWTHQILHPEEPELAEILPYESECKAVEDTISHLLDGVKAIGRPPTIMIVGALGKCGLGAVDLCQRLGLDSQSILQCGRVETSKPIFAKQVLQADILINCIYLVQGIEPFVTMDACREFNRRLSVISDVSCDSEDPGNPIAIYSGRSTFKRPSIIVPTSEGPTLSVISIDHLPSLIPRDASEYCANQLLPSLLKLDEWQTADEWRMARELFEKKLKKAVEVEKQAPGGFSQLAPDSNPSPDLFIGSSSVSVGDQSSTSSVSSLMSKSSVKPDELHNSPLEIEKTVSPPLDTLDPWTSCFKDDFDTEAVHAGHRKHDLATGAVSMPITMSSTYAQAAADTVGEYVYSRKANPNRSDFERSVAALEQAKYGLAFASGSAAIAMVVHMLEPYSNIIAIADTYAGEYFRACYNATTKYADTSILRVGTQRTFTVMAKSLCISTTYVEGKDLSTDLGNYVTARTKMIWIESPSNPLLQIVDVRAIATQAHRMGILVVVDNTLASPFIFNPLVHGADITVHSATKHLAGHNDVVLGVLATNSKEMRDRLAFLQNAIGAVPSPFDCWLASRGLRTFHLRINRANSNAQAIAEALKSSPHVIEVMYPGLESHPRREIVKKQHNHGGAGGGLVSFRIKGGFKAAEHFCRSLRLFTLAESFGSVQSLCEVPGPMTHKLLTPEQRAAIGVYDDLVRLSVGVEAPNDLIEDVLQGLQTARAR</sequence>
<dbReference type="Gene3D" id="3.40.50.720">
    <property type="entry name" value="NAD(P)-binding Rossmann-like Domain"/>
    <property type="match status" value="1"/>
</dbReference>
<keyword evidence="16" id="KW-0198">Cysteine biosynthesis</keyword>
<evidence type="ECO:0000256" key="11">
    <source>
        <dbReference type="ARBA" id="ARBA00022898"/>
    </source>
</evidence>
<evidence type="ECO:0000256" key="16">
    <source>
        <dbReference type="ARBA" id="ARBA00023192"/>
    </source>
</evidence>
<evidence type="ECO:0000256" key="1">
    <source>
        <dbReference type="ARBA" id="ARBA00001933"/>
    </source>
</evidence>
<dbReference type="CDD" id="cd12188">
    <property type="entry name" value="SDH"/>
    <property type="match status" value="1"/>
</dbReference>
<dbReference type="PANTHER" id="PTHR11808">
    <property type="entry name" value="TRANS-SULFURATION ENZYME FAMILY MEMBER"/>
    <property type="match status" value="1"/>
</dbReference>
<evidence type="ECO:0000256" key="3">
    <source>
        <dbReference type="ARBA" id="ARBA00005038"/>
    </source>
</evidence>
<comment type="similarity">
    <text evidence="5">Belongs to the trans-sulfuration enzymes family.</text>
</comment>
<keyword evidence="10" id="KW-0028">Amino-acid biosynthesis</keyword>
<evidence type="ECO:0000256" key="6">
    <source>
        <dbReference type="ARBA" id="ARBA00011245"/>
    </source>
</evidence>
<dbReference type="SUPFAM" id="SSF52283">
    <property type="entry name" value="Formate/glycerate dehydrogenase catalytic domain-like"/>
    <property type="match status" value="1"/>
</dbReference>
<protein>
    <recommendedName>
        <fullName evidence="9">Saccharopine dehydrogenase [NAD(+), L-lysine-forming]</fullName>
        <ecNumber evidence="8">1.5.1.7</ecNumber>
        <ecNumber evidence="7">4.4.1.1</ecNumber>
    </recommendedName>
    <alternativeName>
        <fullName evidence="17">Gamma-cystathionase</fullName>
    </alternativeName>
    <alternativeName>
        <fullName evidence="18">Lysine--2-oxoglutarate reductase</fullName>
    </alternativeName>
</protein>
<dbReference type="GO" id="GO:0019346">
    <property type="term" value="P:transsulfuration"/>
    <property type="evidence" value="ECO:0007669"/>
    <property type="project" value="InterPro"/>
</dbReference>
<evidence type="ECO:0000256" key="12">
    <source>
        <dbReference type="ARBA" id="ARBA00023002"/>
    </source>
</evidence>
<accession>A0A9W4KQP4</accession>
<dbReference type="InterPro" id="IPR000277">
    <property type="entry name" value="Cys/Met-Metab_PyrdxlP-dep_enz"/>
</dbReference>
<dbReference type="InterPro" id="IPR015421">
    <property type="entry name" value="PyrdxlP-dep_Trfase_major"/>
</dbReference>
<evidence type="ECO:0000256" key="5">
    <source>
        <dbReference type="ARBA" id="ARBA00009077"/>
    </source>
</evidence>
<dbReference type="GO" id="GO:0004754">
    <property type="term" value="F:saccharopine dehydrogenase (NAD+, L-lysine-forming) activity"/>
    <property type="evidence" value="ECO:0007669"/>
    <property type="project" value="UniProtKB-EC"/>
</dbReference>
<feature type="domain" description="Alanine dehydrogenase/pyridine nucleotide transhydrogenase N-terminal" evidence="22">
    <location>
        <begin position="7"/>
        <end position="141"/>
    </location>
</feature>
<keyword evidence="13" id="KW-0520">NAD</keyword>
<dbReference type="Pfam" id="PF05222">
    <property type="entry name" value="AlaDh_PNT_N"/>
    <property type="match status" value="1"/>
</dbReference>
<keyword evidence="11" id="KW-0663">Pyridoxal phosphate</keyword>
<evidence type="ECO:0000256" key="14">
    <source>
        <dbReference type="ARBA" id="ARBA00023154"/>
    </source>
</evidence>
<keyword evidence="14" id="KW-0457">Lysine biosynthesis</keyword>
<comment type="pathway">
    <text evidence="3">Amino-acid biosynthesis; L-cysteine biosynthesis; L-cysteine from L-homocysteine and L-serine: step 2/2.</text>
</comment>
<dbReference type="InterPro" id="IPR036291">
    <property type="entry name" value="NAD(P)-bd_dom_sf"/>
</dbReference>
<evidence type="ECO:0000313" key="23">
    <source>
        <dbReference type="EMBL" id="CAG8909534.1"/>
    </source>
</evidence>
<dbReference type="InterPro" id="IPR027281">
    <property type="entry name" value="Lys1"/>
</dbReference>
<evidence type="ECO:0000259" key="22">
    <source>
        <dbReference type="SMART" id="SM01003"/>
    </source>
</evidence>
<dbReference type="EMBL" id="CAJVRC010000902">
    <property type="protein sequence ID" value="CAG8909534.1"/>
    <property type="molecule type" value="Genomic_DNA"/>
</dbReference>
<comment type="subunit">
    <text evidence="6">Monomer.</text>
</comment>
<evidence type="ECO:0000256" key="10">
    <source>
        <dbReference type="ARBA" id="ARBA00022605"/>
    </source>
</evidence>
<dbReference type="InterPro" id="IPR015422">
    <property type="entry name" value="PyrdxlP-dep_Trfase_small"/>
</dbReference>
<comment type="catalytic activity">
    <reaction evidence="19">
        <text>L-saccharopine + NAD(+) + H2O = L-lysine + 2-oxoglutarate + NADH + H(+)</text>
        <dbReference type="Rhea" id="RHEA:12440"/>
        <dbReference type="ChEBI" id="CHEBI:15377"/>
        <dbReference type="ChEBI" id="CHEBI:15378"/>
        <dbReference type="ChEBI" id="CHEBI:16810"/>
        <dbReference type="ChEBI" id="CHEBI:32551"/>
        <dbReference type="ChEBI" id="CHEBI:57540"/>
        <dbReference type="ChEBI" id="CHEBI:57945"/>
        <dbReference type="ChEBI" id="CHEBI:57951"/>
        <dbReference type="EC" id="1.5.1.7"/>
    </reaction>
</comment>
<evidence type="ECO:0000259" key="21">
    <source>
        <dbReference type="SMART" id="SM01002"/>
    </source>
</evidence>
<feature type="domain" description="Alanine dehydrogenase/pyridine nucleotide transhydrogenase NAD(H)-binding" evidence="21">
    <location>
        <begin position="183"/>
        <end position="319"/>
    </location>
</feature>
<organism evidence="23 24">
    <name type="scientific">Penicillium egyptiacum</name>
    <dbReference type="NCBI Taxonomy" id="1303716"/>
    <lineage>
        <taxon>Eukaryota</taxon>
        <taxon>Fungi</taxon>
        <taxon>Dikarya</taxon>
        <taxon>Ascomycota</taxon>
        <taxon>Pezizomycotina</taxon>
        <taxon>Eurotiomycetes</taxon>
        <taxon>Eurotiomycetidae</taxon>
        <taxon>Eurotiales</taxon>
        <taxon>Aspergillaceae</taxon>
        <taxon>Penicillium</taxon>
    </lineage>
</organism>
<dbReference type="Gene3D" id="3.40.640.10">
    <property type="entry name" value="Type I PLP-dependent aspartate aminotransferase-like (Major domain)"/>
    <property type="match status" value="1"/>
</dbReference>
<dbReference type="Gene3D" id="3.90.1150.10">
    <property type="entry name" value="Aspartate Aminotransferase, domain 1"/>
    <property type="match status" value="1"/>
</dbReference>
<dbReference type="EC" id="1.5.1.7" evidence="8"/>
<evidence type="ECO:0000256" key="18">
    <source>
        <dbReference type="ARBA" id="ARBA00033228"/>
    </source>
</evidence>
<dbReference type="AlphaFoldDB" id="A0A9W4KQP4"/>
<dbReference type="SUPFAM" id="SSF53383">
    <property type="entry name" value="PLP-dependent transferases"/>
    <property type="match status" value="1"/>
</dbReference>
<dbReference type="CDD" id="cd00614">
    <property type="entry name" value="CGS_like"/>
    <property type="match status" value="1"/>
</dbReference>
<evidence type="ECO:0000256" key="9">
    <source>
        <dbReference type="ARBA" id="ARBA00021221"/>
    </source>
</evidence>
<dbReference type="PANTHER" id="PTHR11808:SF15">
    <property type="entry name" value="CYSTATHIONINE GAMMA-LYASE"/>
    <property type="match status" value="1"/>
</dbReference>
<dbReference type="Proteomes" id="UP001154252">
    <property type="component" value="Unassembled WGS sequence"/>
</dbReference>
<dbReference type="InterPro" id="IPR007698">
    <property type="entry name" value="AlaDH/PNT_NAD(H)-bd"/>
</dbReference>
<keyword evidence="15" id="KW-1015">Disulfide bond</keyword>
<dbReference type="Pfam" id="PF01053">
    <property type="entry name" value="Cys_Met_Meta_PP"/>
    <property type="match status" value="2"/>
</dbReference>
<reference evidence="23" key="1">
    <citation type="submission" date="2021-07" db="EMBL/GenBank/DDBJ databases">
        <authorList>
            <person name="Branca A.L. A."/>
        </authorList>
    </citation>
    <scope>NUCLEOTIDE SEQUENCE</scope>
</reference>
<gene>
    <name evidence="23" type="ORF">PEGY_LOCUS10328</name>
</gene>
<evidence type="ECO:0000256" key="4">
    <source>
        <dbReference type="ARBA" id="ARBA00005689"/>
    </source>
</evidence>
<dbReference type="OrthoDB" id="3512640at2759"/>
<dbReference type="GO" id="GO:0004123">
    <property type="term" value="F:cystathionine gamma-lyase activity"/>
    <property type="evidence" value="ECO:0007669"/>
    <property type="project" value="TreeGrafter"/>
</dbReference>
<comment type="pathway">
    <text evidence="2">Amino-acid biosynthesis; L-lysine biosynthesis via AAA pathway; L-lysine from L-alpha-aminoadipate (fungal route): step 3/3.</text>
</comment>
<dbReference type="GO" id="GO:0030170">
    <property type="term" value="F:pyridoxal phosphate binding"/>
    <property type="evidence" value="ECO:0007669"/>
    <property type="project" value="InterPro"/>
</dbReference>
<dbReference type="SUPFAM" id="SSF51735">
    <property type="entry name" value="NAD(P)-binding Rossmann-fold domains"/>
    <property type="match status" value="1"/>
</dbReference>
<evidence type="ECO:0000256" key="13">
    <source>
        <dbReference type="ARBA" id="ARBA00023027"/>
    </source>
</evidence>
<feature type="compositionally biased region" description="Basic and acidic residues" evidence="20">
    <location>
        <begin position="420"/>
        <end position="432"/>
    </location>
</feature>
<dbReference type="InterPro" id="IPR007886">
    <property type="entry name" value="AlaDH/PNT_N"/>
</dbReference>
<feature type="region of interest" description="Disordered" evidence="20">
    <location>
        <begin position="377"/>
        <end position="432"/>
    </location>
</feature>
<comment type="caution">
    <text evidence="23">The sequence shown here is derived from an EMBL/GenBank/DDBJ whole genome shotgun (WGS) entry which is preliminary data.</text>
</comment>
<comment type="cofactor">
    <cofactor evidence="1">
        <name>pyridoxal 5'-phosphate</name>
        <dbReference type="ChEBI" id="CHEBI:597326"/>
    </cofactor>
</comment>
<evidence type="ECO:0000256" key="7">
    <source>
        <dbReference type="ARBA" id="ARBA00012085"/>
    </source>
</evidence>
<evidence type="ECO:0000256" key="17">
    <source>
        <dbReference type="ARBA" id="ARBA00029853"/>
    </source>
</evidence>
<dbReference type="FunFam" id="3.40.50.720:FF:000217">
    <property type="entry name" value="Saccharopine dehydrogenase [NAD(+), L-lysine-forming]"/>
    <property type="match status" value="1"/>
</dbReference>
<keyword evidence="12" id="KW-0560">Oxidoreductase</keyword>
<evidence type="ECO:0000313" key="24">
    <source>
        <dbReference type="Proteomes" id="UP001154252"/>
    </source>
</evidence>
<dbReference type="EC" id="4.4.1.1" evidence="7"/>
<dbReference type="SMART" id="SM01003">
    <property type="entry name" value="AlaDh_PNT_N"/>
    <property type="match status" value="1"/>
</dbReference>
<evidence type="ECO:0000256" key="20">
    <source>
        <dbReference type="SAM" id="MobiDB-lite"/>
    </source>
</evidence>
<dbReference type="SMART" id="SM01002">
    <property type="entry name" value="AlaDh_PNT_C"/>
    <property type="match status" value="1"/>
</dbReference>
<keyword evidence="24" id="KW-1185">Reference proteome</keyword>
<dbReference type="GO" id="GO:0009085">
    <property type="term" value="P:lysine biosynthetic process"/>
    <property type="evidence" value="ECO:0007669"/>
    <property type="project" value="UniProtKB-KW"/>
</dbReference>
<evidence type="ECO:0000256" key="15">
    <source>
        <dbReference type="ARBA" id="ARBA00023157"/>
    </source>
</evidence>
<evidence type="ECO:0000256" key="2">
    <source>
        <dbReference type="ARBA" id="ARBA00004884"/>
    </source>
</evidence>
<comment type="similarity">
    <text evidence="4">Belongs to the AlaDH/PNT family.</text>
</comment>
<feature type="compositionally biased region" description="Low complexity" evidence="20">
    <location>
        <begin position="397"/>
        <end position="419"/>
    </location>
</feature>